<dbReference type="InterPro" id="IPR036097">
    <property type="entry name" value="HisK_dim/P_sf"/>
</dbReference>
<evidence type="ECO:0000256" key="3">
    <source>
        <dbReference type="ARBA" id="ARBA00022553"/>
    </source>
</evidence>
<feature type="domain" description="Histidine kinase" evidence="8">
    <location>
        <begin position="115"/>
        <end position="328"/>
    </location>
</feature>
<dbReference type="PANTHER" id="PTHR45453:SF1">
    <property type="entry name" value="PHOSPHATE REGULON SENSOR PROTEIN PHOR"/>
    <property type="match status" value="1"/>
</dbReference>
<evidence type="ECO:0000313" key="10">
    <source>
        <dbReference type="Proteomes" id="UP000290545"/>
    </source>
</evidence>
<dbReference type="Proteomes" id="UP000290545">
    <property type="component" value="Unassembled WGS sequence"/>
</dbReference>
<gene>
    <name evidence="9" type="ORF">ESB13_19260</name>
</gene>
<dbReference type="SUPFAM" id="SSF47384">
    <property type="entry name" value="Homodimeric domain of signal transducing histidine kinase"/>
    <property type="match status" value="1"/>
</dbReference>
<evidence type="ECO:0000313" key="9">
    <source>
        <dbReference type="EMBL" id="RXK81922.1"/>
    </source>
</evidence>
<evidence type="ECO:0000256" key="2">
    <source>
        <dbReference type="ARBA" id="ARBA00012438"/>
    </source>
</evidence>
<dbReference type="InterPro" id="IPR050351">
    <property type="entry name" value="BphY/WalK/GraS-like"/>
</dbReference>
<keyword evidence="6" id="KW-0902">Two-component regulatory system</keyword>
<dbReference type="AlphaFoldDB" id="A0A4Q1D3D4"/>
<dbReference type="FunFam" id="3.30.565.10:FF:000006">
    <property type="entry name" value="Sensor histidine kinase WalK"/>
    <property type="match status" value="1"/>
</dbReference>
<feature type="transmembrane region" description="Helical" evidence="7">
    <location>
        <begin position="12"/>
        <end position="35"/>
    </location>
</feature>
<keyword evidence="10" id="KW-1185">Reference proteome</keyword>
<dbReference type="RefSeq" id="WP_129005319.1">
    <property type="nucleotide sequence ID" value="NZ_SDHZ01000003.1"/>
</dbReference>
<name>A0A4Q1D3D4_9BACT</name>
<comment type="catalytic activity">
    <reaction evidence="1">
        <text>ATP + protein L-histidine = ADP + protein N-phospho-L-histidine.</text>
        <dbReference type="EC" id="2.7.13.3"/>
    </reaction>
</comment>
<dbReference type="EC" id="2.7.13.3" evidence="2"/>
<keyword evidence="4" id="KW-0808">Transferase</keyword>
<sequence length="328" mass="37691">MKVPQFFKKRYLFFITLSYWVLLLYIMAAFVFWFITLETQNRQMYVFRVGELKRDDPGYYDKVVEIDKAHRMKSIQYIGEGSTLLLLMLLGAVFVYRAVRRQIITSHQQQNFMMAVTHELKTPIAVARLNLETMLKRKLDESQQQRLLQNTLQEAVRLNELCNNILVTAQLETGAYSISRQELDISSLVQHSADEFSVRYSQRRINTSIQPELFVEGESLLLQLLISNLIENALKYSAKDEPVSVFVSAQHKHVKIEIADGGAGIPDEEKKLVFEKFYRIGSESTRTTKGTGLGLYLCKKITADHKGTITIKDNKPHGSIFTVILQSV</sequence>
<dbReference type="CDD" id="cd00082">
    <property type="entry name" value="HisKA"/>
    <property type="match status" value="1"/>
</dbReference>
<keyword evidence="7" id="KW-0472">Membrane</keyword>
<dbReference type="InterPro" id="IPR036890">
    <property type="entry name" value="HATPase_C_sf"/>
</dbReference>
<keyword evidence="5 9" id="KW-0418">Kinase</keyword>
<feature type="transmembrane region" description="Helical" evidence="7">
    <location>
        <begin position="81"/>
        <end position="99"/>
    </location>
</feature>
<dbReference type="PROSITE" id="PS50109">
    <property type="entry name" value="HIS_KIN"/>
    <property type="match status" value="1"/>
</dbReference>
<evidence type="ECO:0000256" key="6">
    <source>
        <dbReference type="ARBA" id="ARBA00023012"/>
    </source>
</evidence>
<accession>A0A4Q1D3D4</accession>
<evidence type="ECO:0000256" key="1">
    <source>
        <dbReference type="ARBA" id="ARBA00000085"/>
    </source>
</evidence>
<dbReference type="InterPro" id="IPR004358">
    <property type="entry name" value="Sig_transdc_His_kin-like_C"/>
</dbReference>
<organism evidence="9 10">
    <name type="scientific">Filimonas effusa</name>
    <dbReference type="NCBI Taxonomy" id="2508721"/>
    <lineage>
        <taxon>Bacteria</taxon>
        <taxon>Pseudomonadati</taxon>
        <taxon>Bacteroidota</taxon>
        <taxon>Chitinophagia</taxon>
        <taxon>Chitinophagales</taxon>
        <taxon>Chitinophagaceae</taxon>
        <taxon>Filimonas</taxon>
    </lineage>
</organism>
<dbReference type="SMART" id="SM00387">
    <property type="entry name" value="HATPase_c"/>
    <property type="match status" value="1"/>
</dbReference>
<dbReference type="Gene3D" id="1.10.287.130">
    <property type="match status" value="1"/>
</dbReference>
<dbReference type="GO" id="GO:0004721">
    <property type="term" value="F:phosphoprotein phosphatase activity"/>
    <property type="evidence" value="ECO:0007669"/>
    <property type="project" value="TreeGrafter"/>
</dbReference>
<dbReference type="EMBL" id="SDHZ01000003">
    <property type="protein sequence ID" value="RXK81922.1"/>
    <property type="molecule type" value="Genomic_DNA"/>
</dbReference>
<evidence type="ECO:0000256" key="4">
    <source>
        <dbReference type="ARBA" id="ARBA00022679"/>
    </source>
</evidence>
<dbReference type="PRINTS" id="PR00344">
    <property type="entry name" value="BCTRLSENSOR"/>
</dbReference>
<dbReference type="InterPro" id="IPR003661">
    <property type="entry name" value="HisK_dim/P_dom"/>
</dbReference>
<dbReference type="OrthoDB" id="9804645at2"/>
<dbReference type="PANTHER" id="PTHR45453">
    <property type="entry name" value="PHOSPHATE REGULON SENSOR PROTEIN PHOR"/>
    <property type="match status" value="1"/>
</dbReference>
<comment type="caution">
    <text evidence="9">The sequence shown here is derived from an EMBL/GenBank/DDBJ whole genome shotgun (WGS) entry which is preliminary data.</text>
</comment>
<dbReference type="SMART" id="SM00388">
    <property type="entry name" value="HisKA"/>
    <property type="match status" value="1"/>
</dbReference>
<keyword evidence="3" id="KW-0597">Phosphoprotein</keyword>
<reference evidence="9 10" key="1">
    <citation type="submission" date="2019-01" db="EMBL/GenBank/DDBJ databases">
        <title>Filimonas sp. strain TTM-71.</title>
        <authorList>
            <person name="Chen W.-M."/>
        </authorList>
    </citation>
    <scope>NUCLEOTIDE SEQUENCE [LARGE SCALE GENOMIC DNA]</scope>
    <source>
        <strain evidence="9 10">TTM-71</strain>
    </source>
</reference>
<dbReference type="GO" id="GO:0000155">
    <property type="term" value="F:phosphorelay sensor kinase activity"/>
    <property type="evidence" value="ECO:0007669"/>
    <property type="project" value="InterPro"/>
</dbReference>
<evidence type="ECO:0000256" key="5">
    <source>
        <dbReference type="ARBA" id="ARBA00022777"/>
    </source>
</evidence>
<evidence type="ECO:0000259" key="8">
    <source>
        <dbReference type="PROSITE" id="PS50109"/>
    </source>
</evidence>
<dbReference type="Pfam" id="PF00512">
    <property type="entry name" value="HisKA"/>
    <property type="match status" value="1"/>
</dbReference>
<evidence type="ECO:0000256" key="7">
    <source>
        <dbReference type="SAM" id="Phobius"/>
    </source>
</evidence>
<dbReference type="GO" id="GO:0016036">
    <property type="term" value="P:cellular response to phosphate starvation"/>
    <property type="evidence" value="ECO:0007669"/>
    <property type="project" value="TreeGrafter"/>
</dbReference>
<dbReference type="InterPro" id="IPR005467">
    <property type="entry name" value="His_kinase_dom"/>
</dbReference>
<protein>
    <recommendedName>
        <fullName evidence="2">histidine kinase</fullName>
        <ecNumber evidence="2">2.7.13.3</ecNumber>
    </recommendedName>
</protein>
<dbReference type="SUPFAM" id="SSF55874">
    <property type="entry name" value="ATPase domain of HSP90 chaperone/DNA topoisomerase II/histidine kinase"/>
    <property type="match status" value="1"/>
</dbReference>
<dbReference type="CDD" id="cd00075">
    <property type="entry name" value="HATPase"/>
    <property type="match status" value="1"/>
</dbReference>
<dbReference type="Pfam" id="PF02518">
    <property type="entry name" value="HATPase_c"/>
    <property type="match status" value="1"/>
</dbReference>
<dbReference type="GO" id="GO:0005886">
    <property type="term" value="C:plasma membrane"/>
    <property type="evidence" value="ECO:0007669"/>
    <property type="project" value="TreeGrafter"/>
</dbReference>
<keyword evidence="7" id="KW-1133">Transmembrane helix</keyword>
<dbReference type="Gene3D" id="3.30.565.10">
    <property type="entry name" value="Histidine kinase-like ATPase, C-terminal domain"/>
    <property type="match status" value="1"/>
</dbReference>
<dbReference type="InterPro" id="IPR003594">
    <property type="entry name" value="HATPase_dom"/>
</dbReference>
<keyword evidence="7" id="KW-0812">Transmembrane</keyword>
<proteinExistence type="predicted"/>